<gene>
    <name evidence="3" type="ORF">C7410_11417</name>
</gene>
<dbReference type="GO" id="GO:0016020">
    <property type="term" value="C:membrane"/>
    <property type="evidence" value="ECO:0007669"/>
    <property type="project" value="InterPro"/>
</dbReference>
<evidence type="ECO:0000256" key="1">
    <source>
        <dbReference type="SAM" id="Phobius"/>
    </source>
</evidence>
<reference evidence="3 4" key="1">
    <citation type="submission" date="2018-06" db="EMBL/GenBank/DDBJ databases">
        <title>Genomic Encyclopedia of Type Strains, Phase IV (KMG-V): Genome sequencing to study the core and pangenomes of soil and plant-associated prokaryotes.</title>
        <authorList>
            <person name="Whitman W."/>
        </authorList>
    </citation>
    <scope>NUCLEOTIDE SEQUENCE [LARGE SCALE GENOMIC DNA]</scope>
    <source>
        <strain evidence="3 4">SRCL-318</strain>
    </source>
</reference>
<keyword evidence="1" id="KW-0812">Transmembrane</keyword>
<keyword evidence="1" id="KW-1133">Transmembrane helix</keyword>
<feature type="domain" description="Prepilin type IV endopeptidase peptidase" evidence="2">
    <location>
        <begin position="19"/>
        <end position="121"/>
    </location>
</feature>
<evidence type="ECO:0000259" key="2">
    <source>
        <dbReference type="Pfam" id="PF01478"/>
    </source>
</evidence>
<accession>A0A2V4UKT6</accession>
<dbReference type="AlphaFoldDB" id="A0A2V4UKT6"/>
<protein>
    <submittedName>
        <fullName evidence="3">Prepilin peptidase CpaA</fullName>
    </submittedName>
</protein>
<feature type="transmembrane region" description="Helical" evidence="1">
    <location>
        <begin position="165"/>
        <end position="183"/>
    </location>
</feature>
<feature type="transmembrane region" description="Helical" evidence="1">
    <location>
        <begin position="64"/>
        <end position="82"/>
    </location>
</feature>
<dbReference type="Proteomes" id="UP000247772">
    <property type="component" value="Unassembled WGS sequence"/>
</dbReference>
<evidence type="ECO:0000313" key="3">
    <source>
        <dbReference type="EMBL" id="PYE21376.1"/>
    </source>
</evidence>
<proteinExistence type="predicted"/>
<keyword evidence="1" id="KW-0472">Membrane</keyword>
<feature type="transmembrane region" description="Helical" evidence="1">
    <location>
        <begin position="14"/>
        <end position="32"/>
    </location>
</feature>
<sequence>MEFTMLSVSLPPQPVPLCVIALAILAASTDIVSRRIPNLLIVAGLVSALAVQLALRGAVPGCAIWLGGAATGFALLLPFYLLRGMAAGDVKLLMMLGAWLGGAATVDIAVNTFIIGGVWSLGVALMRGQLGRLTGNVAALLAGASRATPMAGASPGTVRESVGSIPYGVAIAGGAVVVLFTMVS</sequence>
<name>A0A2V4UKT6_9BURK</name>
<feature type="transmembrane region" description="Helical" evidence="1">
    <location>
        <begin position="39"/>
        <end position="58"/>
    </location>
</feature>
<feature type="transmembrane region" description="Helical" evidence="1">
    <location>
        <begin position="94"/>
        <end position="119"/>
    </location>
</feature>
<dbReference type="EMBL" id="QJSQ01000014">
    <property type="protein sequence ID" value="PYE21376.1"/>
    <property type="molecule type" value="Genomic_DNA"/>
</dbReference>
<evidence type="ECO:0000313" key="4">
    <source>
        <dbReference type="Proteomes" id="UP000247772"/>
    </source>
</evidence>
<comment type="caution">
    <text evidence="3">The sequence shown here is derived from an EMBL/GenBank/DDBJ whole genome shotgun (WGS) entry which is preliminary data.</text>
</comment>
<dbReference type="GO" id="GO:0004190">
    <property type="term" value="F:aspartic-type endopeptidase activity"/>
    <property type="evidence" value="ECO:0007669"/>
    <property type="project" value="InterPro"/>
</dbReference>
<dbReference type="InterPro" id="IPR000045">
    <property type="entry name" value="Prepilin_IV_endopep_pep"/>
</dbReference>
<dbReference type="Pfam" id="PF01478">
    <property type="entry name" value="Peptidase_A24"/>
    <property type="match status" value="1"/>
</dbReference>
<dbReference type="Gene3D" id="1.20.120.1220">
    <property type="match status" value="1"/>
</dbReference>
<organism evidence="3 4">
    <name type="scientific">Paraburkholderia silvatlantica</name>
    <dbReference type="NCBI Taxonomy" id="321895"/>
    <lineage>
        <taxon>Bacteria</taxon>
        <taxon>Pseudomonadati</taxon>
        <taxon>Pseudomonadota</taxon>
        <taxon>Betaproteobacteria</taxon>
        <taxon>Burkholderiales</taxon>
        <taxon>Burkholderiaceae</taxon>
        <taxon>Paraburkholderia</taxon>
    </lineage>
</organism>